<dbReference type="SUPFAM" id="SSF101447">
    <property type="entry name" value="Formin homology 2 domain (FH2 domain)"/>
    <property type="match status" value="1"/>
</dbReference>
<feature type="non-terminal residue" evidence="2">
    <location>
        <position position="1"/>
    </location>
</feature>
<accession>A0A086PTU5</accession>
<protein>
    <submittedName>
        <fullName evidence="2">Uncharacterized protein</fullName>
    </submittedName>
</protein>
<evidence type="ECO:0000313" key="3">
    <source>
        <dbReference type="Proteomes" id="UP000028840"/>
    </source>
</evidence>
<evidence type="ECO:0000256" key="1">
    <source>
        <dbReference type="SAM" id="MobiDB-lite"/>
    </source>
</evidence>
<evidence type="ECO:0000313" key="2">
    <source>
        <dbReference type="EMBL" id="KFH03777.1"/>
    </source>
</evidence>
<feature type="region of interest" description="Disordered" evidence="1">
    <location>
        <begin position="34"/>
        <end position="96"/>
    </location>
</feature>
<organism evidence="2 3">
    <name type="scientific">Toxoplasma gondii VAND</name>
    <dbReference type="NCBI Taxonomy" id="933077"/>
    <lineage>
        <taxon>Eukaryota</taxon>
        <taxon>Sar</taxon>
        <taxon>Alveolata</taxon>
        <taxon>Apicomplexa</taxon>
        <taxon>Conoidasida</taxon>
        <taxon>Coccidia</taxon>
        <taxon>Eucoccidiorida</taxon>
        <taxon>Eimeriorina</taxon>
        <taxon>Sarcocystidae</taxon>
        <taxon>Toxoplasma</taxon>
    </lineage>
</organism>
<sequence>FCVASFMRNDDCIFGLVSVSYVVTTRVVGLAVRRRAQRPQEPEPPAPRSVEDPEVLPEEDEASSSLPPPPPPSPPPPSPPPPPPVEDPLSPESQTVDLSCLSGTTVRFFGPSHHFGGFTPLYDPAPDKRVATVDAGANALFIGGGGLNGQFAKTLLEEAEKHGIRLTPEELSEHSQRIQQSLLRRAMKTPGKLVELDTGVASPVFARSFGFVPVVPGLMWEESEVGPNVGVTFVHILKPEVTPYGNLNNNVMMYTVAPSGAAPD</sequence>
<gene>
    <name evidence="2" type="ORF">TGVAND_437510</name>
</gene>
<dbReference type="AlphaFoldDB" id="A0A086PTU5"/>
<feature type="compositionally biased region" description="Acidic residues" evidence="1">
    <location>
        <begin position="52"/>
        <end position="62"/>
    </location>
</feature>
<comment type="caution">
    <text evidence="2">The sequence shown here is derived from an EMBL/GenBank/DDBJ whole genome shotgun (WGS) entry which is preliminary data.</text>
</comment>
<dbReference type="OrthoDB" id="447602at2759"/>
<proteinExistence type="predicted"/>
<feature type="compositionally biased region" description="Pro residues" evidence="1">
    <location>
        <begin position="66"/>
        <end position="86"/>
    </location>
</feature>
<dbReference type="EMBL" id="AEYJ02001232">
    <property type="protein sequence ID" value="KFH03777.1"/>
    <property type="molecule type" value="Genomic_DNA"/>
</dbReference>
<reference evidence="2 3" key="2">
    <citation type="journal article" date="2015" name="Eukaryot. Cell">
        <title>Genetic mapping reveals that sinefungin resistance in Toxoplasma gondii is controlled by a putative amino acid transporter locus that can be used as a negative selectable marker.</title>
        <authorList>
            <person name="Behnke M.S."/>
            <person name="Khan A."/>
            <person name="Sibley L.D."/>
        </authorList>
    </citation>
    <scope>NUCLEOTIDE SEQUENCE [LARGE SCALE GENOMIC DNA]</scope>
    <source>
        <strain evidence="2 3">VAND</strain>
    </source>
</reference>
<name>A0A086PTU5_TOXGO</name>
<reference evidence="2 3" key="1">
    <citation type="submission" date="2014-08" db="EMBL/GenBank/DDBJ databases">
        <authorList>
            <person name="Sibley D."/>
            <person name="Venepally P."/>
            <person name="Karamycheva S."/>
            <person name="Hadjithomas M."/>
            <person name="Khan A."/>
            <person name="Brunk B."/>
            <person name="Roos D."/>
            <person name="Caler E."/>
            <person name="Lorenzi H."/>
        </authorList>
    </citation>
    <scope>NUCLEOTIDE SEQUENCE [LARGE SCALE GENOMIC DNA]</scope>
    <source>
        <strain evidence="2 3">VAND</strain>
    </source>
</reference>
<dbReference type="VEuPathDB" id="ToxoDB:TGVAND_437510"/>
<feature type="non-terminal residue" evidence="2">
    <location>
        <position position="264"/>
    </location>
</feature>
<dbReference type="Proteomes" id="UP000028840">
    <property type="component" value="Unassembled WGS sequence"/>
</dbReference>